<dbReference type="EMBL" id="JAZIBG010000008">
    <property type="protein sequence ID" value="MEF7612607.1"/>
    <property type="molecule type" value="Genomic_DNA"/>
</dbReference>
<evidence type="ECO:0000313" key="2">
    <source>
        <dbReference type="Proteomes" id="UP001336250"/>
    </source>
</evidence>
<dbReference type="RefSeq" id="WP_332287503.1">
    <property type="nucleotide sequence ID" value="NZ_JAZIBG010000008.1"/>
</dbReference>
<evidence type="ECO:0000313" key="1">
    <source>
        <dbReference type="EMBL" id="MEF7612607.1"/>
    </source>
</evidence>
<dbReference type="Proteomes" id="UP001336250">
    <property type="component" value="Unassembled WGS sequence"/>
</dbReference>
<sequence length="202" mass="22625">MGINLDALVSLAWTQWAAVNWVEIGIPLALTVIAWCLGRFSSALLAGLNPRLSNYLGEYHCYHVSWRRQRNIVESRFRVYRTIFGTVRVREKYLDLADAYVGMAYAVGSSVHFRLRDKKNKFESHYIFPDPIIARINIVCGSFCSTTMDSHPVAGIKLLSAKPLEDSEIRSLIGKCPALQAARFQDCIELGEARAGTSPMPS</sequence>
<proteinExistence type="predicted"/>
<reference evidence="1 2" key="1">
    <citation type="submission" date="2024-02" db="EMBL/GenBank/DDBJ databases">
        <title>Genome sequence of Aquincola sp. MAHUQ-54.</title>
        <authorList>
            <person name="Huq M.A."/>
        </authorList>
    </citation>
    <scope>NUCLEOTIDE SEQUENCE [LARGE SCALE GENOMIC DNA]</scope>
    <source>
        <strain evidence="1 2">MAHUQ-54</strain>
    </source>
</reference>
<protein>
    <submittedName>
        <fullName evidence="1">Uncharacterized protein</fullName>
    </submittedName>
</protein>
<comment type="caution">
    <text evidence="1">The sequence shown here is derived from an EMBL/GenBank/DDBJ whole genome shotgun (WGS) entry which is preliminary data.</text>
</comment>
<keyword evidence="2" id="KW-1185">Reference proteome</keyword>
<organism evidence="1 2">
    <name type="scientific">Aquincola agrisoli</name>
    <dbReference type="NCBI Taxonomy" id="3119538"/>
    <lineage>
        <taxon>Bacteria</taxon>
        <taxon>Pseudomonadati</taxon>
        <taxon>Pseudomonadota</taxon>
        <taxon>Betaproteobacteria</taxon>
        <taxon>Burkholderiales</taxon>
        <taxon>Sphaerotilaceae</taxon>
        <taxon>Aquincola</taxon>
    </lineage>
</organism>
<name>A0AAW9Q7G6_9BURK</name>
<gene>
    <name evidence="1" type="ORF">V4F39_01710</name>
</gene>
<dbReference type="AlphaFoldDB" id="A0AAW9Q7G6"/>
<accession>A0AAW9Q7G6</accession>